<evidence type="ECO:0000313" key="3">
    <source>
        <dbReference type="EMBL" id="CAF3901193.1"/>
    </source>
</evidence>
<dbReference type="SUPFAM" id="SSF52540">
    <property type="entry name" value="P-loop containing nucleoside triphosphate hydrolases"/>
    <property type="match status" value="2"/>
</dbReference>
<protein>
    <recommendedName>
        <fullName evidence="1">Helicase C-terminal domain-containing protein</fullName>
    </recommendedName>
</protein>
<dbReference type="InterPro" id="IPR000185">
    <property type="entry name" value="SecA"/>
</dbReference>
<dbReference type="PROSITE" id="PS51194">
    <property type="entry name" value="HELICASE_CTER"/>
    <property type="match status" value="1"/>
</dbReference>
<comment type="caution">
    <text evidence="2">The sequence shown here is derived from an EMBL/GenBank/DDBJ whole genome shotgun (WGS) entry which is preliminary data.</text>
</comment>
<dbReference type="InterPro" id="IPR001650">
    <property type="entry name" value="Helicase_C-like"/>
</dbReference>
<dbReference type="Proteomes" id="UP000681722">
    <property type="component" value="Unassembled WGS sequence"/>
</dbReference>
<dbReference type="PANTHER" id="PTHR30612:SF0">
    <property type="entry name" value="CHLOROPLAST PROTEIN-TRANSPORTING ATPASE"/>
    <property type="match status" value="1"/>
</dbReference>
<organism evidence="2 4">
    <name type="scientific">Didymodactylos carnosus</name>
    <dbReference type="NCBI Taxonomy" id="1234261"/>
    <lineage>
        <taxon>Eukaryota</taxon>
        <taxon>Metazoa</taxon>
        <taxon>Spiralia</taxon>
        <taxon>Gnathifera</taxon>
        <taxon>Rotifera</taxon>
        <taxon>Eurotatoria</taxon>
        <taxon>Bdelloidea</taxon>
        <taxon>Philodinida</taxon>
        <taxon>Philodinidae</taxon>
        <taxon>Didymodactylos</taxon>
    </lineage>
</organism>
<dbReference type="Gene3D" id="3.40.50.300">
    <property type="entry name" value="P-loop containing nucleotide triphosphate hydrolases"/>
    <property type="match status" value="1"/>
</dbReference>
<accession>A0A814RSX3</accession>
<dbReference type="Proteomes" id="UP000663829">
    <property type="component" value="Unassembled WGS sequence"/>
</dbReference>
<reference evidence="2" key="1">
    <citation type="submission" date="2021-02" db="EMBL/GenBank/DDBJ databases">
        <authorList>
            <person name="Nowell W R."/>
        </authorList>
    </citation>
    <scope>NUCLEOTIDE SEQUENCE</scope>
</reference>
<feature type="domain" description="Helicase C-terminal" evidence="1">
    <location>
        <begin position="1125"/>
        <end position="1287"/>
    </location>
</feature>
<dbReference type="InterPro" id="IPR027417">
    <property type="entry name" value="P-loop_NTPase"/>
</dbReference>
<gene>
    <name evidence="2" type="ORF">GPM918_LOCUS20513</name>
    <name evidence="3" type="ORF">SRO942_LOCUS20510</name>
</gene>
<dbReference type="OrthoDB" id="10050298at2759"/>
<name>A0A814RSX3_9BILA</name>
<dbReference type="GO" id="GO:0006605">
    <property type="term" value="P:protein targeting"/>
    <property type="evidence" value="ECO:0007669"/>
    <property type="project" value="InterPro"/>
</dbReference>
<evidence type="ECO:0000313" key="4">
    <source>
        <dbReference type="Proteomes" id="UP000663829"/>
    </source>
</evidence>
<evidence type="ECO:0000259" key="1">
    <source>
        <dbReference type="PROSITE" id="PS51194"/>
    </source>
</evidence>
<dbReference type="EMBL" id="CAJOBC010006503">
    <property type="protein sequence ID" value="CAF3901193.1"/>
    <property type="molecule type" value="Genomic_DNA"/>
</dbReference>
<dbReference type="GO" id="GO:0006886">
    <property type="term" value="P:intracellular protein transport"/>
    <property type="evidence" value="ECO:0007669"/>
    <property type="project" value="InterPro"/>
</dbReference>
<sequence length="1337" mass="157101">MTQFFDKNQNAIVGKVRRLKYSEFYADSEYIAITHPSVSTVETLHVVDELVKIFSDDYPEKEKLKSLISTIASARLLFVELRNVIEKYKKLGGNIDKQTNFLSQLKNLKNLIKDNARKSTQNDEEINKEIEDQIPDEKNKNKIGDLIIRGVEKKIPNFIYFDQTDFNDNKKKSEIIKKFYTYFINYVSYIRETLEDMFNDNAYRLKLNSLQSKLLKTKYVDITDYFSLITSKIISDNRGYSHEILLEKLAENEMVYKSIADNSNVYYKNFIKIFQNSKKVDQKCIESLTKLIFKLNQDSFINLNKEVFRLKLSIKLVFKPIYDKGIELYVTEFDSFKPTASKNRNELKEKFARLFTVISTETEYSHILSLLRDSVIDEKNANGTYKVLSDIYGQRIKNLSLIKTDVSDSGKSIIKKQVQNTEKSDGKGFSDDIINVKYCFNKYFFKSLKYEYLNDINGFPIFFQLLFYVHTYDHKLIYDNEDKHETDIQNLKISFSRVYNDDNNAQFKDLVEILKVMINIESFNFRLNCITSIISKLDNKEEFKVTTEVLKTFLAGKIKESEICLRLAQSFNIHLMTDIADGLLKLCTCNSNFKSANEYSKTLNRNFDIESELTSSFSIPYYLSAKLADDKKYNNKSSNYNEKNNQIVMSILFKVFNCSSDSDKKMFLENKNEINKEFVKLFESVNRLIKFYDNDNAINKDLRNKSVKYILNGFSRIHEESLTHRNESARIIIDNFINYKLEHITSIVASNSDGESKREMFDTFDTVMQRRANDTLHEWTKNTSQLGDKVYFLYCYHQYKEEKFDQWYKNLNKDSSFDKIKSERQSVKDEFKLNSDAFDLIKIKKLQHNQVGALALIYHYLKNSSENQENLFIKIGTGQAKRDHENYQKYYRYFGFKSMYCSLKSSTKDFCDNDVIYSDLETYLHLLRNEGYNTLINGVSIHLPDVSNAVLIMDEFDSLILDSDELCQYIYYFPVNVQNHNTRFDTKEDMEQLFEKKFIKKCKTKFPGIFDKWWNEQKEKDGNENRKTFQNSLGKEINYPKPFLNRLKNEKEASFVHFYLDALTFYSKFKQVFGFSGSIAEDNMPKFEKLFSGKSSVFYKIPPFFGTDKLTENRTLGNIPQVIKNRDDFLEAIGKEIRQRYQEQPILIFADSFKKENEEKSDYDYIHAKLLEAKNTFLKDCTMISIKSEEDINKNIHKIGKLGSITLATRIIARGADIKVDKNVEKGLHLLFTYYPEKENIYIQMLGRTARQDEKGSYSEIVQKEKIFVKVQEVTVNSKNKKIHDATEYFYRNFPSSSTNTTLALKWTLFSALMQTLSNSEIDKINDLEKFIKEEFL</sequence>
<dbReference type="EMBL" id="CAJNOQ010006503">
    <property type="protein sequence ID" value="CAF1137470.1"/>
    <property type="molecule type" value="Genomic_DNA"/>
</dbReference>
<keyword evidence="4" id="KW-1185">Reference proteome</keyword>
<evidence type="ECO:0000313" key="2">
    <source>
        <dbReference type="EMBL" id="CAF1137470.1"/>
    </source>
</evidence>
<proteinExistence type="predicted"/>
<dbReference type="PANTHER" id="PTHR30612">
    <property type="entry name" value="SECA INNER MEMBRANE COMPONENT OF SEC PROTEIN SECRETION SYSTEM"/>
    <property type="match status" value="1"/>
</dbReference>
<dbReference type="GO" id="GO:0005524">
    <property type="term" value="F:ATP binding"/>
    <property type="evidence" value="ECO:0007669"/>
    <property type="project" value="InterPro"/>
</dbReference>